<evidence type="ECO:0000259" key="6">
    <source>
        <dbReference type="PROSITE" id="PS50089"/>
    </source>
</evidence>
<dbReference type="InterPro" id="IPR001841">
    <property type="entry name" value="Znf_RING"/>
</dbReference>
<dbReference type="GO" id="GO:0008270">
    <property type="term" value="F:zinc ion binding"/>
    <property type="evidence" value="ECO:0007669"/>
    <property type="project" value="UniProtKB-KW"/>
</dbReference>
<keyword evidence="2 4" id="KW-0863">Zinc-finger</keyword>
<evidence type="ECO:0000256" key="5">
    <source>
        <dbReference type="SAM" id="MobiDB-lite"/>
    </source>
</evidence>
<feature type="domain" description="RING-type" evidence="6">
    <location>
        <begin position="26"/>
        <end position="79"/>
    </location>
</feature>
<feature type="compositionally biased region" description="Polar residues" evidence="5">
    <location>
        <begin position="141"/>
        <end position="153"/>
    </location>
</feature>
<keyword evidence="8" id="KW-1185">Reference proteome</keyword>
<keyword evidence="3" id="KW-0862">Zinc</keyword>
<reference evidence="7 8" key="1">
    <citation type="journal article" date="2005" name="Science">
        <title>The genome sequence of Trypanosoma cruzi, etiologic agent of Chagas disease.</title>
        <authorList>
            <person name="El-Sayed N.M."/>
            <person name="Myler P.J."/>
            <person name="Bartholomeu D.C."/>
            <person name="Nilsson D."/>
            <person name="Aggarwal G."/>
            <person name="Tran A.N."/>
            <person name="Ghedin E."/>
            <person name="Worthey E.A."/>
            <person name="Delcher A.L."/>
            <person name="Blandin G."/>
            <person name="Westenberger S.J."/>
            <person name="Caler E."/>
            <person name="Cerqueira G.C."/>
            <person name="Branche C."/>
            <person name="Haas B."/>
            <person name="Anupama A."/>
            <person name="Arner E."/>
            <person name="Aslund L."/>
            <person name="Attipoe P."/>
            <person name="Bontempi E."/>
            <person name="Bringaud F."/>
            <person name="Burton P."/>
            <person name="Cadag E."/>
            <person name="Campbell D.A."/>
            <person name="Carrington M."/>
            <person name="Crabtree J."/>
            <person name="Darban H."/>
            <person name="da Silveira J.F."/>
            <person name="de Jong P."/>
            <person name="Edwards K."/>
            <person name="Englund P.T."/>
            <person name="Fazelina G."/>
            <person name="Feldblyum T."/>
            <person name="Ferella M."/>
            <person name="Frasch A.C."/>
            <person name="Gull K."/>
            <person name="Horn D."/>
            <person name="Hou L."/>
            <person name="Huang Y."/>
            <person name="Kindlund E."/>
            <person name="Klingbeil M."/>
            <person name="Kluge S."/>
            <person name="Koo H."/>
            <person name="Lacerda D."/>
            <person name="Levin M.J."/>
            <person name="Lorenzi H."/>
            <person name="Louie T."/>
            <person name="Machado C.R."/>
            <person name="McCulloch R."/>
            <person name="McKenna A."/>
            <person name="Mizuno Y."/>
            <person name="Mottram J.C."/>
            <person name="Nelson S."/>
            <person name="Ochaya S."/>
            <person name="Osoegawa K."/>
            <person name="Pai G."/>
            <person name="Parsons M."/>
            <person name="Pentony M."/>
            <person name="Pettersson U."/>
            <person name="Pop M."/>
            <person name="Ramirez J.L."/>
            <person name="Rinta J."/>
            <person name="Robertson L."/>
            <person name="Salzberg S.L."/>
            <person name="Sanchez D.O."/>
            <person name="Seyler A."/>
            <person name="Sharma R."/>
            <person name="Shetty J."/>
            <person name="Simpson A.J."/>
            <person name="Sisk E."/>
            <person name="Tammi M.T."/>
            <person name="Tarleton R."/>
            <person name="Teixeira S."/>
            <person name="Van Aken S."/>
            <person name="Vogt C."/>
            <person name="Ward P.N."/>
            <person name="Wickstead B."/>
            <person name="Wortman J."/>
            <person name="White O."/>
            <person name="Fraser C.M."/>
            <person name="Stuart K.D."/>
            <person name="Andersson B."/>
        </authorList>
    </citation>
    <scope>NUCLEOTIDE SEQUENCE [LARGE SCALE GENOMIC DNA]</scope>
    <source>
        <strain evidence="7 8">CL Brener</strain>
    </source>
</reference>
<accession>Q4D9Z3</accession>
<gene>
    <name evidence="7" type="ORF">Tc00.1047053511365.4</name>
</gene>
<dbReference type="PROSITE" id="PS00518">
    <property type="entry name" value="ZF_RING_1"/>
    <property type="match status" value="1"/>
</dbReference>
<evidence type="ECO:0000313" key="7">
    <source>
        <dbReference type="EMBL" id="EAN89345.1"/>
    </source>
</evidence>
<dbReference type="PaxDb" id="353153-Q4D9Z3"/>
<evidence type="ECO:0000313" key="8">
    <source>
        <dbReference type="Proteomes" id="UP000002296"/>
    </source>
</evidence>
<dbReference type="InterPro" id="IPR017907">
    <property type="entry name" value="Znf_RING_CS"/>
</dbReference>
<dbReference type="EMBL" id="AAHK01000758">
    <property type="protein sequence ID" value="EAN89345.1"/>
    <property type="molecule type" value="Genomic_DNA"/>
</dbReference>
<dbReference type="Proteomes" id="UP000002296">
    <property type="component" value="Unassembled WGS sequence"/>
</dbReference>
<dbReference type="RefSeq" id="XP_811196.1">
    <property type="nucleotide sequence ID" value="XM_806103.1"/>
</dbReference>
<proteinExistence type="predicted"/>
<feature type="non-terminal residue" evidence="7">
    <location>
        <position position="173"/>
    </location>
</feature>
<organism evidence="7 8">
    <name type="scientific">Trypanosoma cruzi (strain CL Brener)</name>
    <dbReference type="NCBI Taxonomy" id="353153"/>
    <lineage>
        <taxon>Eukaryota</taxon>
        <taxon>Discoba</taxon>
        <taxon>Euglenozoa</taxon>
        <taxon>Kinetoplastea</taxon>
        <taxon>Metakinetoplastina</taxon>
        <taxon>Trypanosomatida</taxon>
        <taxon>Trypanosomatidae</taxon>
        <taxon>Trypanosoma</taxon>
        <taxon>Schizotrypanum</taxon>
    </lineage>
</organism>
<dbReference type="InParanoid" id="Q4D9Z3"/>
<evidence type="ECO:0000256" key="4">
    <source>
        <dbReference type="PROSITE-ProRule" id="PRU00175"/>
    </source>
</evidence>
<comment type="caution">
    <text evidence="7">The sequence shown here is derived from an EMBL/GenBank/DDBJ whole genome shotgun (WGS) entry which is preliminary data.</text>
</comment>
<feature type="region of interest" description="Disordered" evidence="5">
    <location>
        <begin position="108"/>
        <end position="173"/>
    </location>
</feature>
<dbReference type="AlphaFoldDB" id="Q4D9Z3"/>
<evidence type="ECO:0000256" key="2">
    <source>
        <dbReference type="ARBA" id="ARBA00022771"/>
    </source>
</evidence>
<name>Q4D9Z3_TRYCC</name>
<dbReference type="SUPFAM" id="SSF57850">
    <property type="entry name" value="RING/U-box"/>
    <property type="match status" value="1"/>
</dbReference>
<dbReference type="GeneID" id="3542116"/>
<keyword evidence="1" id="KW-0479">Metal-binding</keyword>
<dbReference type="PROSITE" id="PS50089">
    <property type="entry name" value="ZF_RING_2"/>
    <property type="match status" value="1"/>
</dbReference>
<dbReference type="KEGG" id="tcr:511365.4"/>
<evidence type="ECO:0000256" key="3">
    <source>
        <dbReference type="ARBA" id="ARBA00022833"/>
    </source>
</evidence>
<evidence type="ECO:0000256" key="1">
    <source>
        <dbReference type="ARBA" id="ARBA00022723"/>
    </source>
</evidence>
<protein>
    <recommendedName>
        <fullName evidence="6">RING-type domain-containing protein</fullName>
    </recommendedName>
</protein>
<dbReference type="eggNOG" id="ENOG502QTZQ">
    <property type="taxonomic scope" value="Eukaryota"/>
</dbReference>
<sequence>MAGLTSDNISIASARQYGFSRERDLCVYCGKNSKPPPTDPFAPVFVFFSLVDCRHYVCQPCALVNCDNAGRYIRCPTCHSISRLAQTGKKRTGPDELRVTIDDGVSSAASHASRRSVRVPADNVPARSALAKADRSKKRSASVQFSANPTTSVVPPPEESENKKRGDASVTSP</sequence>
<dbReference type="STRING" id="353153.Q4D9Z3"/>